<name>A0ABD6F3H0_9BILA</name>
<proteinExistence type="predicted"/>
<feature type="compositionally biased region" description="Basic and acidic residues" evidence="1">
    <location>
        <begin position="40"/>
        <end position="52"/>
    </location>
</feature>
<protein>
    <submittedName>
        <fullName evidence="2">Uncharacterized protein</fullName>
    </submittedName>
</protein>
<dbReference type="EMBL" id="JBGFUD010020310">
    <property type="protein sequence ID" value="MFH4984703.1"/>
    <property type="molecule type" value="Genomic_DNA"/>
</dbReference>
<comment type="caution">
    <text evidence="2">The sequence shown here is derived from an EMBL/GenBank/DDBJ whole genome shotgun (WGS) entry which is preliminary data.</text>
</comment>
<dbReference type="Proteomes" id="UP001608902">
    <property type="component" value="Unassembled WGS sequence"/>
</dbReference>
<reference evidence="2 3" key="1">
    <citation type="submission" date="2024-08" db="EMBL/GenBank/DDBJ databases">
        <title>Gnathostoma spinigerum genome.</title>
        <authorList>
            <person name="Gonzalez-Bertolin B."/>
            <person name="Monzon S."/>
            <person name="Zaballos A."/>
            <person name="Jimenez P."/>
            <person name="Dekumyoy P."/>
            <person name="Varona S."/>
            <person name="Cuesta I."/>
            <person name="Sumanam S."/>
            <person name="Adisakwattana P."/>
            <person name="Gasser R.B."/>
            <person name="Hernandez-Gonzalez A."/>
            <person name="Young N.D."/>
            <person name="Perteguer M.J."/>
        </authorList>
    </citation>
    <scope>NUCLEOTIDE SEQUENCE [LARGE SCALE GENOMIC DNA]</scope>
    <source>
        <strain evidence="2">AL3</strain>
        <tissue evidence="2">Liver</tissue>
    </source>
</reference>
<accession>A0ABD6F3H0</accession>
<sequence>MKSTTSSPISPKNQQRSSKSNTSLLRPSQIVNTSKVSLRSRHENTNRGDSHRLSVPNLADCMQSGASASRGVAATAKALTSKLGRNPGTGELQVGIRMKACVG</sequence>
<evidence type="ECO:0000256" key="1">
    <source>
        <dbReference type="SAM" id="MobiDB-lite"/>
    </source>
</evidence>
<evidence type="ECO:0000313" key="2">
    <source>
        <dbReference type="EMBL" id="MFH4984703.1"/>
    </source>
</evidence>
<gene>
    <name evidence="2" type="ORF">AB6A40_011412</name>
</gene>
<organism evidence="2 3">
    <name type="scientific">Gnathostoma spinigerum</name>
    <dbReference type="NCBI Taxonomy" id="75299"/>
    <lineage>
        <taxon>Eukaryota</taxon>
        <taxon>Metazoa</taxon>
        <taxon>Ecdysozoa</taxon>
        <taxon>Nematoda</taxon>
        <taxon>Chromadorea</taxon>
        <taxon>Rhabditida</taxon>
        <taxon>Spirurina</taxon>
        <taxon>Gnathostomatomorpha</taxon>
        <taxon>Gnathostomatoidea</taxon>
        <taxon>Gnathostomatidae</taxon>
        <taxon>Gnathostoma</taxon>
    </lineage>
</organism>
<dbReference type="AlphaFoldDB" id="A0ABD6F3H0"/>
<feature type="compositionally biased region" description="Polar residues" evidence="1">
    <location>
        <begin position="1"/>
        <end position="37"/>
    </location>
</feature>
<feature type="region of interest" description="Disordered" evidence="1">
    <location>
        <begin position="1"/>
        <end position="55"/>
    </location>
</feature>
<evidence type="ECO:0000313" key="3">
    <source>
        <dbReference type="Proteomes" id="UP001608902"/>
    </source>
</evidence>
<keyword evidence="3" id="KW-1185">Reference proteome</keyword>